<evidence type="ECO:0000256" key="1">
    <source>
        <dbReference type="SAM" id="SignalP"/>
    </source>
</evidence>
<dbReference type="InterPro" id="IPR006311">
    <property type="entry name" value="TAT_signal"/>
</dbReference>
<proteinExistence type="predicted"/>
<organism evidence="3 4">
    <name type="scientific">Rubrimonas cliftonensis</name>
    <dbReference type="NCBI Taxonomy" id="89524"/>
    <lineage>
        <taxon>Bacteria</taxon>
        <taxon>Pseudomonadati</taxon>
        <taxon>Pseudomonadota</taxon>
        <taxon>Alphaproteobacteria</taxon>
        <taxon>Rhodobacterales</taxon>
        <taxon>Paracoccaceae</taxon>
        <taxon>Rubrimonas</taxon>
    </lineage>
</organism>
<dbReference type="EMBL" id="FNQM01000006">
    <property type="protein sequence ID" value="SEA52382.1"/>
    <property type="molecule type" value="Genomic_DNA"/>
</dbReference>
<evidence type="ECO:0000259" key="2">
    <source>
        <dbReference type="Pfam" id="PF08239"/>
    </source>
</evidence>
<keyword evidence="1" id="KW-0732">Signal</keyword>
<dbReference type="RefSeq" id="WP_093253533.1">
    <property type="nucleotide sequence ID" value="NZ_FNQM01000006.1"/>
</dbReference>
<gene>
    <name evidence="3" type="ORF">SAMN05444370_10675</name>
</gene>
<feature type="signal peptide" evidence="1">
    <location>
        <begin position="1"/>
        <end position="25"/>
    </location>
</feature>
<sequence>MQTRRAALRALALGAVVAAASPVLAQHAATPASPAEGGPRRFEVSVESGTLALRAAPGSSAEVLARLTRGAVLSNLGCAPAEGRVWCDVQPMRGGPRGYAAADYLRPARGPNGDTPMGEDDSALRAGRGEFNASGTIPCAEAPEQPATPCPFGVARGTGGDATVIVTRPSGAKRAIFFIHGEAVGADMSQADGYGPFSVRREADLSFVDVGAERYELFDAIPLGG</sequence>
<protein>
    <submittedName>
        <fullName evidence="3">SH3 domain-containing protein</fullName>
    </submittedName>
</protein>
<name>A0A1H4BX09_9RHOB</name>
<keyword evidence="4" id="KW-1185">Reference proteome</keyword>
<dbReference type="Pfam" id="PF08239">
    <property type="entry name" value="SH3_3"/>
    <property type="match status" value="1"/>
</dbReference>
<dbReference type="Gene3D" id="2.30.30.40">
    <property type="entry name" value="SH3 Domains"/>
    <property type="match status" value="1"/>
</dbReference>
<reference evidence="3 4" key="1">
    <citation type="submission" date="2016-10" db="EMBL/GenBank/DDBJ databases">
        <authorList>
            <person name="de Groot N.N."/>
        </authorList>
    </citation>
    <scope>NUCLEOTIDE SEQUENCE [LARGE SCALE GENOMIC DNA]</scope>
    <source>
        <strain evidence="3 4">DSM 15345</strain>
    </source>
</reference>
<dbReference type="OrthoDB" id="8451772at2"/>
<dbReference type="Proteomes" id="UP000198703">
    <property type="component" value="Unassembled WGS sequence"/>
</dbReference>
<feature type="domain" description="SH3b" evidence="2">
    <location>
        <begin position="50"/>
        <end position="105"/>
    </location>
</feature>
<feature type="chain" id="PRO_5011610322" evidence="1">
    <location>
        <begin position="26"/>
        <end position="225"/>
    </location>
</feature>
<accession>A0A1H4BX09</accession>
<dbReference type="AlphaFoldDB" id="A0A1H4BX09"/>
<dbReference type="InterPro" id="IPR003646">
    <property type="entry name" value="SH3-like_bac-type"/>
</dbReference>
<dbReference type="PROSITE" id="PS51318">
    <property type="entry name" value="TAT"/>
    <property type="match status" value="1"/>
</dbReference>
<evidence type="ECO:0000313" key="4">
    <source>
        <dbReference type="Proteomes" id="UP000198703"/>
    </source>
</evidence>
<dbReference type="STRING" id="89524.SAMN05444370_10675"/>
<evidence type="ECO:0000313" key="3">
    <source>
        <dbReference type="EMBL" id="SEA52382.1"/>
    </source>
</evidence>